<proteinExistence type="predicted"/>
<dbReference type="EMBL" id="BNJQ01000001">
    <property type="protein sequence ID" value="GHP01543.1"/>
    <property type="molecule type" value="Genomic_DNA"/>
</dbReference>
<organism evidence="2 3">
    <name type="scientific">Pycnococcus provasolii</name>
    <dbReference type="NCBI Taxonomy" id="41880"/>
    <lineage>
        <taxon>Eukaryota</taxon>
        <taxon>Viridiplantae</taxon>
        <taxon>Chlorophyta</taxon>
        <taxon>Pseudoscourfieldiophyceae</taxon>
        <taxon>Pseudoscourfieldiales</taxon>
        <taxon>Pycnococcaceae</taxon>
        <taxon>Pycnococcus</taxon>
    </lineage>
</organism>
<accession>A0A830H5K1</accession>
<sequence length="408" mass="45618">MSLFSDTVNPICTLALSLCDSGLLGSAAAGSSSSAAGCFKSSSSGSFGSGSSSGLLSKSDGGEAAAPCRRSGRGVKPNVVADVAFRQQTFDWAPETFYYFDEKKGKKPDQQRTKWTALYPASFTQNKTYEQVTTALPTPVVENNTFVYDNSVWTRRDDIPDPKDASKKMTVFIPKSASMSTSDVSKAVAALHDTAATDTVSARTLMGTLPFTANDKEYTRYLMKKRPWQGKERWEGTEYIGEGTEATRADFIAAEKLRKEALKSASKETNKQRAELDRGKGQEINRVWTRSIFNPLRYYYCAMATQRNLWYYRDRLMVPRGPCSVATLKRCWVQGIVDGDTLIWGQGMMEFAPIKNVFTLTGQIRSLDVRVACALKKPFFKFAYWNARKQDWKNRHNISGTSQLDNWR</sequence>
<dbReference type="InterPro" id="IPR037471">
    <property type="entry name" value="TIC56"/>
</dbReference>
<evidence type="ECO:0000313" key="3">
    <source>
        <dbReference type="Proteomes" id="UP000660262"/>
    </source>
</evidence>
<reference evidence="2" key="1">
    <citation type="submission" date="2020-10" db="EMBL/GenBank/DDBJ databases">
        <title>Unveiling of a novel bifunctional photoreceptor, Dualchrome1, isolated from a cosmopolitan green alga.</title>
        <authorList>
            <person name="Suzuki S."/>
            <person name="Kawachi M."/>
        </authorList>
    </citation>
    <scope>NUCLEOTIDE SEQUENCE</scope>
    <source>
        <strain evidence="2">NIES 2893</strain>
    </source>
</reference>
<dbReference type="Proteomes" id="UP000660262">
    <property type="component" value="Unassembled WGS sequence"/>
</dbReference>
<dbReference type="Pfam" id="PF14237">
    <property type="entry name" value="GYF_2"/>
    <property type="match status" value="1"/>
</dbReference>
<dbReference type="GO" id="GO:0045037">
    <property type="term" value="P:protein import into chloroplast stroma"/>
    <property type="evidence" value="ECO:0007669"/>
    <property type="project" value="TreeGrafter"/>
</dbReference>
<dbReference type="InterPro" id="IPR025640">
    <property type="entry name" value="GYF_2"/>
</dbReference>
<dbReference type="PANTHER" id="PTHR37755">
    <property type="entry name" value="PROTEIN TIC 56, CHLOROPLASTIC"/>
    <property type="match status" value="1"/>
</dbReference>
<comment type="caution">
    <text evidence="2">The sequence shown here is derived from an EMBL/GenBank/DDBJ whole genome shotgun (WGS) entry which is preliminary data.</text>
</comment>
<feature type="domain" description="GYF" evidence="1">
    <location>
        <begin position="310"/>
        <end position="357"/>
    </location>
</feature>
<keyword evidence="3" id="KW-1185">Reference proteome</keyword>
<dbReference type="AlphaFoldDB" id="A0A830H5K1"/>
<dbReference type="GO" id="GO:0009706">
    <property type="term" value="C:chloroplast inner membrane"/>
    <property type="evidence" value="ECO:0007669"/>
    <property type="project" value="TreeGrafter"/>
</dbReference>
<evidence type="ECO:0000259" key="1">
    <source>
        <dbReference type="Pfam" id="PF14237"/>
    </source>
</evidence>
<protein>
    <recommendedName>
        <fullName evidence="1">GYF domain-containing protein</fullName>
    </recommendedName>
</protein>
<evidence type="ECO:0000313" key="2">
    <source>
        <dbReference type="EMBL" id="GHP01543.1"/>
    </source>
</evidence>
<name>A0A830H5K1_9CHLO</name>
<gene>
    <name evidence="2" type="ORF">PPROV_000029900</name>
</gene>
<dbReference type="OrthoDB" id="523541at2759"/>
<dbReference type="PANTHER" id="PTHR37755:SF1">
    <property type="entry name" value="PROTEIN TIC 56, CHLOROPLASTIC"/>
    <property type="match status" value="1"/>
</dbReference>